<feature type="compositionally biased region" description="Polar residues" evidence="5">
    <location>
        <begin position="40"/>
        <end position="54"/>
    </location>
</feature>
<dbReference type="InterPro" id="IPR036770">
    <property type="entry name" value="Ankyrin_rpt-contain_sf"/>
</dbReference>
<dbReference type="PANTHER" id="PTHR21529:SF4">
    <property type="entry name" value="TPR AND ANKYRIN REPEAT-CONTAINING PROTEIN 1"/>
    <property type="match status" value="1"/>
</dbReference>
<evidence type="ECO:0000259" key="6">
    <source>
        <dbReference type="Pfam" id="PF13361"/>
    </source>
</evidence>
<comment type="caution">
    <text evidence="7">The sequence shown here is derived from an EMBL/GenBank/DDBJ whole genome shotgun (WGS) entry which is preliminary data.</text>
</comment>
<feature type="compositionally biased region" description="Polar residues" evidence="5">
    <location>
        <begin position="2345"/>
        <end position="2354"/>
    </location>
</feature>
<feature type="region of interest" description="Disordered" evidence="5">
    <location>
        <begin position="2782"/>
        <end position="2803"/>
    </location>
</feature>
<dbReference type="InterPro" id="IPR027417">
    <property type="entry name" value="P-loop_NTPase"/>
</dbReference>
<keyword evidence="3" id="KW-0347">Helicase</keyword>
<name>A0AAW1S0I2_9CHLO</name>
<feature type="compositionally biased region" description="Polar residues" evidence="5">
    <location>
        <begin position="3061"/>
        <end position="3070"/>
    </location>
</feature>
<dbReference type="GO" id="GO:0005524">
    <property type="term" value="F:ATP binding"/>
    <property type="evidence" value="ECO:0007669"/>
    <property type="project" value="UniProtKB-KW"/>
</dbReference>
<feature type="compositionally biased region" description="Low complexity" evidence="5">
    <location>
        <begin position="95"/>
        <end position="127"/>
    </location>
</feature>
<feature type="region of interest" description="Disordered" evidence="5">
    <location>
        <begin position="1"/>
        <end position="201"/>
    </location>
</feature>
<feature type="compositionally biased region" description="Polar residues" evidence="5">
    <location>
        <begin position="819"/>
        <end position="837"/>
    </location>
</feature>
<dbReference type="EMBL" id="JALJOS010000005">
    <property type="protein sequence ID" value="KAK9838826.1"/>
    <property type="molecule type" value="Genomic_DNA"/>
</dbReference>
<feature type="region of interest" description="Disordered" evidence="5">
    <location>
        <begin position="2927"/>
        <end position="2967"/>
    </location>
</feature>
<accession>A0AAW1S0I2</accession>
<dbReference type="GO" id="GO:0016787">
    <property type="term" value="F:hydrolase activity"/>
    <property type="evidence" value="ECO:0007669"/>
    <property type="project" value="UniProtKB-KW"/>
</dbReference>
<feature type="compositionally biased region" description="Acidic residues" evidence="5">
    <location>
        <begin position="2256"/>
        <end position="2266"/>
    </location>
</feature>
<dbReference type="InterPro" id="IPR014017">
    <property type="entry name" value="DNA_helicase_UvrD-like_C"/>
</dbReference>
<keyword evidence="8" id="KW-1185">Reference proteome</keyword>
<reference evidence="7 8" key="1">
    <citation type="journal article" date="2024" name="Nat. Commun.">
        <title>Phylogenomics reveals the evolutionary origins of lichenization in chlorophyte algae.</title>
        <authorList>
            <person name="Puginier C."/>
            <person name="Libourel C."/>
            <person name="Otte J."/>
            <person name="Skaloud P."/>
            <person name="Haon M."/>
            <person name="Grisel S."/>
            <person name="Petersen M."/>
            <person name="Berrin J.G."/>
            <person name="Delaux P.M."/>
            <person name="Dal Grande F."/>
            <person name="Keller J."/>
        </authorList>
    </citation>
    <scope>NUCLEOTIDE SEQUENCE [LARGE SCALE GENOMIC DNA]</scope>
    <source>
        <strain evidence="7 8">SAG 2145</strain>
    </source>
</reference>
<feature type="compositionally biased region" description="Gly residues" evidence="5">
    <location>
        <begin position="3336"/>
        <end position="3347"/>
    </location>
</feature>
<dbReference type="SUPFAM" id="SSF48403">
    <property type="entry name" value="Ankyrin repeat"/>
    <property type="match status" value="1"/>
</dbReference>
<evidence type="ECO:0000256" key="5">
    <source>
        <dbReference type="SAM" id="MobiDB-lite"/>
    </source>
</evidence>
<feature type="compositionally biased region" description="Polar residues" evidence="5">
    <location>
        <begin position="2782"/>
        <end position="2792"/>
    </location>
</feature>
<dbReference type="Pfam" id="PF13361">
    <property type="entry name" value="UvrD_C"/>
    <property type="match status" value="1"/>
</dbReference>
<evidence type="ECO:0000256" key="1">
    <source>
        <dbReference type="ARBA" id="ARBA00022741"/>
    </source>
</evidence>
<sequence>MGSAPSDKNHALSNVKALRALGPAGQPGLNSETEGACEISETSTQNQLDQTVSNQQQQQAEGVQQAQQRQPVSFRDKLRQAMARPQQAGPSHASPQRQQVSGQHQQQQQPEARHQQPQQPRGQQQRQNASLTQAPPPRMAQPRQQHQEHPFDAGENTKASIPPQPMITAHSDSDGDSEGPPELMETSEDSSGSDGEGSRAAVNQKVEEVRAALSNFCQHCEASMPPEIIKSRIQPAWAKHVQVVQALSVRTSKKREIWKSTAEICFWMAVLWARSMELVALLIDLFSNVPGVGNLKQEIVILAIRDGSQRMFDFLKLQTPFHYPAANAALKTLNTLDKGKFFKDIGQDMPVLHKYLCDLRLIGDWGDQQPRPVQTEALQSHLDWICGATSACRVAQGGCDEAYRLRGVHVTALGLLLARPQSYRPETSDAAIAVLQTVLRHASVWKTISFEKKNITPLNIALEMRPRVPAVVIAIINQLIAVKRLPKGMLHSVIENQGELRIVRKCLEAGCSPLEQHNGATPLHVFFRTLGGAEEVKEDPVFVRERTKIFKALAGPPEARAQLNEVADSNGYTLLLYAMVNCDGSLFNTYGSQLVKWGASLTTLHTVQLEGAKRRVSALSLAMSWHGSGEKKAIANSVDQMALDAYRPALIQEFLPKDMSAKHAQHVVSWLKDHHKRTLEPIVKDKAELVRLLQSAMNAVNLPLVEVLMGCSKQTGPWLKTIAVPLQLVIVAPIDLLDQLLSAGASCNQRDPKTGEAAIHKAAALGDEGLIKLLGKHEVSFRVTDRAGNYPKDIAAQLKDKRVRKSTIQALEEHEPQESKASASASQPIQSVVPSQKQDGEHNQGAEGEGPRELTTDELLIALPQAMASFATHADEAADEEGEAVLGVDDAAGDNEARTQGIFQQLLPMTAEAPAGAEPGLQAVPPFADLEEEAEENEDLKQQQVLEGLPWAFTITSKARTEWASMDPPNRRIVFRKLAALGQGHWHSDRSVKRLFSDDEALRDQELWRCKTTRGGRIVFEVAADFDERSKTWKEMLRLWLITMSHDKYMAAIPTIQASYVKSQKVQQRLQLKATTQRQGHLDAGFQRLPKNFHQEGEDAQLQAPETDEDPDLEIDLREHFPAANPAQDTYTMLKFYNLRTELIKSVLEGLDDAKIDFPFRVSPSEQRIIEMDAPTSIILVGRSGTGKTTCAVYRMWSQWLTARSMGSTAFHQIFITASVTLRVQVAKAFRKLQAAVIGIAQADELEAVSAREYPSFANVPDDAFPLFLSTRAYLHALDATLEMPFHERNEQGAMLYNPIGMDDMEGTFEEIDLDIVDSDDEFEDKLQAVGVVDDAPMAYGTRGSLRQEVTFQTFKDIWSKLTKDLSKEDRNALQPALVYQEIFSYIKGSREALETEAGCLTLEQYLTVGKKRAPNFSSEERRRVYPVFQAYSNYLRCSKKLKHQTLWQYDNMDLVAHLYRSFKAKPYNGVPISFCYRDEVQDFTQAELLLDLSVINNPNGLFYCGDSCQTIARGVGFRFADIRTLFHDEAERRKAAGEKGGLAVALPEIEHLKVNYRTHGGIINVAASIVDLIRRFFPQHIDKLDREEAFFPGPPPLLLTSFTSNDLAILLGGSDKASSQVEFGAHQVVLVREKGKQLPEALQQSKALVMTVPQSKGLEFDDVFLLDFFADSPATAEWRVLLSYLEELSLDETADAKDPQEAGSDLRPLAFDAAQHVVLSEELKHLYTAITRAKNAVVIFDSNPKKRAPFFHYLRSLKLASVVKNILVDGKDASKLSLREVQDSPAEWSKRGRNLLDNKLFELAEQCFVTANDTVYIHVARAYALVPELKSVSPTPQAKKQLRAKIGHHLLLAIINAKGRKDVVADAAQDWVKNAAKMFFNAGDLPAAARTCAAYGEHHSAAKLHHRTGEYVLAAGEFEKAAKSLRSVDPQLSADLLQRAASSWQNAKQYHECMGVILRNPAAEQYFKPEDMDKWASTAVIYYHQQGDHQAALLSSAKIGGREQRLKVLQKYGYWRALAKATESPVEAADILAAHGDHAGALAHLETCLRSPTHPDVPAAWALRPSEQQRLHSLWMKQGTLEACEKALRLQSSDGIVRVQSSQLKKAHQRNMAEALLRKRSLVPVDQQGQLEVAEQALEVYRDANKCGWLMSFNACLEAGDGLASHMVHALMDSAEKLAVFSSTLVRVLAAGQVSRQTDASKAALADAEAFYGIAGFSSSREEPAYTAEHLQFKRALHSLQTLQAQAKQTPNEWDVPEEDGEDWEQVATPEPAKPSDGEQALGSDYHRNWAHVEKIASLSTPVTRATAADAIAMDVLAAATQSLPAICTRLAAEAAAPLGSQPDADQQASPDTAGSPDMAKRFRKSLMQAVLVLHSLKTLLRSSDKIALDKRAQVDTSANGYDFKAHDELREKLLQALALHSFPPELSPTYTASLAEMPEVLAQHNKLSWGPIVTGLSEWAKELWRKQPRLHRIFNRNKAYMEWRALCLICKSPDQAANLFQKTDAFKGAERQHLMQGRSCLVLDTLYLVDAEKCFMSSRPRYHDGCVLMLRFLSKSLDLELDKAATNVPALHLAYEAFIEILEVVVTVTVLGLTGTAFLPQLYVDIQECHPLLAKGNSASRKAGARMQEWQLQKAEMRAVAVLEDVLTVLIRVRNALVSGSFAHRWTLQQTLRAGESQGALPLNAAAGQRAAERMCLLCATVNVAANVTNALNPGRLRGLVPVTAAQLASDAAADCSATSPIEPGKERLFDQLPAKPLKGTVTSRLSQALCTSMAKKQSSTNEYLKQRQQPSDERPALSNPHDDAAIIIQTWWRKKQAAWLLKAKLSYKWMRLWNIVKGEKQGIRLCQAHLDRWRQQIKERKADQFFRARVEEQEQQRQEALKKGPMHRLDWIEAFLSGSAIDEAHCPVCPKGFPAHVDPSRLPALPQGIAADSTHPMHADEPGSASAMPEVEDRSTSSAGSPAQIPAYASAEASSVGAGGNSPTGFSLQHFFPRVVNSLWGSTPAEDQPDDASGVDASSSSSSSNSSPDRPQDHADNTVYAFEEAQLAGNQLQQLALSSTDSENSLHSQHDTASRSGPSDGAAAGSPIKTQQTIAKSDQTSQAVAPGVPSTLRSAVPEFLPHKYRAGHAASVSSFENVYRAAYKETYGPALEDHESLHSELAESVKAETDAGRLHQLDLHQQVLSAASQALLTSLTELEQEKAWLRHVDFLYEKLSTLLQSMQDIKAWLENPDLPQDPDRRKASPTKPSKPSPSKLGAATVREPSHENVIDPTVDPEEEPLHDDHDAILGGMGNDDMDWTVKKSRRGKQKEQKAGRSGSGTYGARQDNTNGRGAPGRGVTGGNGHHQEPPNGNEWYLPVGDPQAQNFARVPRNAVANQQQQQQQRHHHGSGGDARRRAGGRAVAGAAPPGLERDPFARPAIPMDAPRPSSGRAQQQPQQQQRPPRRGRGRR</sequence>
<evidence type="ECO:0000256" key="2">
    <source>
        <dbReference type="ARBA" id="ARBA00022801"/>
    </source>
</evidence>
<feature type="compositionally biased region" description="Low complexity" evidence="5">
    <location>
        <begin position="55"/>
        <end position="70"/>
    </location>
</feature>
<dbReference type="PANTHER" id="PTHR21529">
    <property type="entry name" value="MAMMARY TURMOR VIRUS RECEPTOR HOMOLOG 1, 2 MTVR1, 2"/>
    <property type="match status" value="1"/>
</dbReference>
<dbReference type="Proteomes" id="UP001438707">
    <property type="component" value="Unassembled WGS sequence"/>
</dbReference>
<protein>
    <recommendedName>
        <fullName evidence="6">UvrD-like helicase C-terminal domain-containing protein</fullName>
    </recommendedName>
</protein>
<keyword evidence="1" id="KW-0547">Nucleotide-binding</keyword>
<dbReference type="Gene3D" id="3.40.50.300">
    <property type="entry name" value="P-loop containing nucleotide triphosphate hydrolases"/>
    <property type="match status" value="1"/>
</dbReference>
<dbReference type="GO" id="GO:0004386">
    <property type="term" value="F:helicase activity"/>
    <property type="evidence" value="ECO:0007669"/>
    <property type="project" value="UniProtKB-KW"/>
</dbReference>
<feature type="region of interest" description="Disordered" evidence="5">
    <location>
        <begin position="2249"/>
        <end position="2282"/>
    </location>
</feature>
<feature type="compositionally biased region" description="Low complexity" evidence="5">
    <location>
        <begin position="3248"/>
        <end position="3258"/>
    </location>
</feature>
<keyword evidence="4" id="KW-0067">ATP-binding</keyword>
<feature type="region of interest" description="Disordered" evidence="5">
    <location>
        <begin position="3233"/>
        <end position="3454"/>
    </location>
</feature>
<feature type="compositionally biased region" description="Low complexity" evidence="5">
    <location>
        <begin position="3429"/>
        <end position="3445"/>
    </location>
</feature>
<dbReference type="InterPro" id="IPR039904">
    <property type="entry name" value="TRANK1"/>
</dbReference>
<organism evidence="7 8">
    <name type="scientific">Apatococcus lobatus</name>
    <dbReference type="NCBI Taxonomy" id="904363"/>
    <lineage>
        <taxon>Eukaryota</taxon>
        <taxon>Viridiplantae</taxon>
        <taxon>Chlorophyta</taxon>
        <taxon>core chlorophytes</taxon>
        <taxon>Trebouxiophyceae</taxon>
        <taxon>Chlorellales</taxon>
        <taxon>Chlorellaceae</taxon>
        <taxon>Apatococcus</taxon>
    </lineage>
</organism>
<evidence type="ECO:0000256" key="4">
    <source>
        <dbReference type="ARBA" id="ARBA00022840"/>
    </source>
</evidence>
<feature type="compositionally biased region" description="Polar residues" evidence="5">
    <location>
        <begin position="3091"/>
        <end position="3106"/>
    </location>
</feature>
<feature type="region of interest" description="Disordered" evidence="5">
    <location>
        <begin position="3059"/>
        <end position="3111"/>
    </location>
</feature>
<feature type="region of interest" description="Disordered" evidence="5">
    <location>
        <begin position="3005"/>
        <end position="3037"/>
    </location>
</feature>
<feature type="domain" description="UvrD-like helicase C-terminal" evidence="6">
    <location>
        <begin position="1643"/>
        <end position="1740"/>
    </location>
</feature>
<feature type="compositionally biased region" description="Low complexity" evidence="5">
    <location>
        <begin position="3021"/>
        <end position="3030"/>
    </location>
</feature>
<keyword evidence="2" id="KW-0378">Hydrolase</keyword>
<feature type="compositionally biased region" description="Basic and acidic residues" evidence="5">
    <location>
        <begin position="838"/>
        <end position="852"/>
    </location>
</feature>
<evidence type="ECO:0000256" key="3">
    <source>
        <dbReference type="ARBA" id="ARBA00022806"/>
    </source>
</evidence>
<feature type="compositionally biased region" description="Basic and acidic residues" evidence="5">
    <location>
        <begin position="2793"/>
        <end position="2803"/>
    </location>
</feature>
<feature type="region of interest" description="Disordered" evidence="5">
    <location>
        <begin position="811"/>
        <end position="852"/>
    </location>
</feature>
<dbReference type="Gene3D" id="1.25.40.20">
    <property type="entry name" value="Ankyrin repeat-containing domain"/>
    <property type="match status" value="1"/>
</dbReference>
<feature type="region of interest" description="Disordered" evidence="5">
    <location>
        <begin position="2340"/>
        <end position="2360"/>
    </location>
</feature>
<evidence type="ECO:0000313" key="8">
    <source>
        <dbReference type="Proteomes" id="UP001438707"/>
    </source>
</evidence>
<evidence type="ECO:0000313" key="7">
    <source>
        <dbReference type="EMBL" id="KAK9838826.1"/>
    </source>
</evidence>
<gene>
    <name evidence="7" type="ORF">WJX74_004042</name>
</gene>
<dbReference type="SUPFAM" id="SSF52540">
    <property type="entry name" value="P-loop containing nucleoside triphosphate hydrolases"/>
    <property type="match status" value="1"/>
</dbReference>
<proteinExistence type="predicted"/>